<dbReference type="RefSeq" id="WP_283423996.1">
    <property type="nucleotide sequence ID" value="NZ_FXTY01000001.1"/>
</dbReference>
<sequence length="168" mass="17905">MSSFNRRLFMLSAAALGGTSLSGCGFEPVYGIDGAASKLLNNILVDEPKANESYILVRELENRLGQPGSAPDYGLSLALHLDERGVGRTSAQVTNRFDVIGSVTYALRGMDDKEVRTTGKVSSFTSYSASGSTVSELAAKDDAYERLMVILADRIVVDLQAFAVSEAA</sequence>
<dbReference type="InterPro" id="IPR007485">
    <property type="entry name" value="LPS_assembly_LptE"/>
</dbReference>
<accession>A0ABY1N611</accession>
<dbReference type="Pfam" id="PF04390">
    <property type="entry name" value="LptE"/>
    <property type="match status" value="1"/>
</dbReference>
<dbReference type="PROSITE" id="PS51318">
    <property type="entry name" value="TAT"/>
    <property type="match status" value="1"/>
</dbReference>
<dbReference type="InterPro" id="IPR006311">
    <property type="entry name" value="TAT_signal"/>
</dbReference>
<dbReference type="PROSITE" id="PS51257">
    <property type="entry name" value="PROKAR_LIPOPROTEIN"/>
    <property type="match status" value="1"/>
</dbReference>
<dbReference type="Proteomes" id="UP001157961">
    <property type="component" value="Unassembled WGS sequence"/>
</dbReference>
<evidence type="ECO:0000313" key="1">
    <source>
        <dbReference type="EMBL" id="SMP01183.1"/>
    </source>
</evidence>
<organism evidence="1 2">
    <name type="scientific">Shimia sagamensis</name>
    <dbReference type="NCBI Taxonomy" id="1566352"/>
    <lineage>
        <taxon>Bacteria</taxon>
        <taxon>Pseudomonadati</taxon>
        <taxon>Pseudomonadota</taxon>
        <taxon>Alphaproteobacteria</taxon>
        <taxon>Rhodobacterales</taxon>
        <taxon>Roseobacteraceae</taxon>
    </lineage>
</organism>
<gene>
    <name evidence="1" type="ORF">SAMN06265373_101111</name>
</gene>
<keyword evidence="1" id="KW-0449">Lipoprotein</keyword>
<proteinExistence type="predicted"/>
<protein>
    <submittedName>
        <fullName evidence="1">LPS-assembly lipoprotein</fullName>
    </submittedName>
</protein>
<evidence type="ECO:0000313" key="2">
    <source>
        <dbReference type="Proteomes" id="UP001157961"/>
    </source>
</evidence>
<name>A0ABY1N611_9RHOB</name>
<reference evidence="1 2" key="1">
    <citation type="submission" date="2017-05" db="EMBL/GenBank/DDBJ databases">
        <authorList>
            <person name="Varghese N."/>
            <person name="Submissions S."/>
        </authorList>
    </citation>
    <scope>NUCLEOTIDE SEQUENCE [LARGE SCALE GENOMIC DNA]</scope>
    <source>
        <strain evidence="1 2">DSM 29734</strain>
    </source>
</reference>
<comment type="caution">
    <text evidence="1">The sequence shown here is derived from an EMBL/GenBank/DDBJ whole genome shotgun (WGS) entry which is preliminary data.</text>
</comment>
<dbReference type="Gene3D" id="3.30.160.150">
    <property type="entry name" value="Lipoprotein like domain"/>
    <property type="match status" value="1"/>
</dbReference>
<dbReference type="EMBL" id="FXTY01000001">
    <property type="protein sequence ID" value="SMP01183.1"/>
    <property type="molecule type" value="Genomic_DNA"/>
</dbReference>
<keyword evidence="2" id="KW-1185">Reference proteome</keyword>